<sequence>MSQVPDQPKPAPDPEFPAVHSAADLRCSDVDRERVAEALRQAAGDGRLTLTELEERLEATFKARTYGELQPITRDLPQGPYPLPGGNAVANWQQGRPAGPAGAVAGAGVQPPLPPSGGPVRRSERITSVLSNEKRQGRWEVPARMDITAVLGEVVLDFSEAVVRTPEVEIQTAIVLGSLTLIVPEGIEVRLDEGTNVLGERKMKLREPVTPGGPVYHVRGFVLLGEVTVRPPRDKRRLPFGH</sequence>
<dbReference type="Pfam" id="PF09922">
    <property type="entry name" value="LiaF-like_C"/>
    <property type="match status" value="1"/>
</dbReference>
<dbReference type="PANTHER" id="PTHR40763">
    <property type="entry name" value="MEMBRANE PROTEIN-RELATED"/>
    <property type="match status" value="1"/>
</dbReference>
<protein>
    <recommendedName>
        <fullName evidence="6">DUF1707 and DUF2154 domain-containing protein</fullName>
    </recommendedName>
</protein>
<evidence type="ECO:0000313" key="5">
    <source>
        <dbReference type="Proteomes" id="UP000542813"/>
    </source>
</evidence>
<feature type="domain" description="DUF1707" evidence="2">
    <location>
        <begin position="25"/>
        <end position="77"/>
    </location>
</feature>
<reference evidence="4 5" key="1">
    <citation type="submission" date="2020-08" db="EMBL/GenBank/DDBJ databases">
        <title>Sequencing the genomes of 1000 actinobacteria strains.</title>
        <authorList>
            <person name="Klenk H.-P."/>
        </authorList>
    </citation>
    <scope>NUCLEOTIDE SEQUENCE [LARGE SCALE GENOMIC DNA]</scope>
    <source>
        <strain evidence="4 5">DSM 102122</strain>
    </source>
</reference>
<dbReference type="PANTHER" id="PTHR40763:SF4">
    <property type="entry name" value="DUF1707 DOMAIN-CONTAINING PROTEIN"/>
    <property type="match status" value="1"/>
</dbReference>
<dbReference type="RefSeq" id="WP_221440496.1">
    <property type="nucleotide sequence ID" value="NZ_JACHMM010000001.1"/>
</dbReference>
<comment type="caution">
    <text evidence="4">The sequence shown here is derived from an EMBL/GenBank/DDBJ whole genome shotgun (WGS) entry which is preliminary data.</text>
</comment>
<evidence type="ECO:0000259" key="3">
    <source>
        <dbReference type="Pfam" id="PF09922"/>
    </source>
</evidence>
<evidence type="ECO:0000259" key="2">
    <source>
        <dbReference type="Pfam" id="PF08044"/>
    </source>
</evidence>
<evidence type="ECO:0008006" key="6">
    <source>
        <dbReference type="Google" id="ProtNLM"/>
    </source>
</evidence>
<gene>
    <name evidence="4" type="ORF">HD601_000594</name>
</gene>
<keyword evidence="5" id="KW-1185">Reference proteome</keyword>
<feature type="domain" description="Cell wall-active antibiotics response LiaF-like C-terminal" evidence="3">
    <location>
        <begin position="137"/>
        <end position="197"/>
    </location>
</feature>
<organism evidence="4 5">
    <name type="scientific">Jiangella mangrovi</name>
    <dbReference type="NCBI Taxonomy" id="1524084"/>
    <lineage>
        <taxon>Bacteria</taxon>
        <taxon>Bacillati</taxon>
        <taxon>Actinomycetota</taxon>
        <taxon>Actinomycetes</taxon>
        <taxon>Jiangellales</taxon>
        <taxon>Jiangellaceae</taxon>
        <taxon>Jiangella</taxon>
    </lineage>
</organism>
<dbReference type="EMBL" id="JACHMM010000001">
    <property type="protein sequence ID" value="MBB5786019.1"/>
    <property type="molecule type" value="Genomic_DNA"/>
</dbReference>
<dbReference type="AlphaFoldDB" id="A0A7W9GLE3"/>
<accession>A0A7W9GLE3</accession>
<evidence type="ECO:0000313" key="4">
    <source>
        <dbReference type="EMBL" id="MBB5786019.1"/>
    </source>
</evidence>
<proteinExistence type="predicted"/>
<name>A0A7W9GLE3_9ACTN</name>
<dbReference type="Pfam" id="PF08044">
    <property type="entry name" value="DUF1707"/>
    <property type="match status" value="1"/>
</dbReference>
<feature type="compositionally biased region" description="Low complexity" evidence="1">
    <location>
        <begin position="95"/>
        <end position="110"/>
    </location>
</feature>
<dbReference type="Proteomes" id="UP000542813">
    <property type="component" value="Unassembled WGS sequence"/>
</dbReference>
<dbReference type="InterPro" id="IPR012551">
    <property type="entry name" value="DUF1707_SHOCT-like"/>
</dbReference>
<evidence type="ECO:0000256" key="1">
    <source>
        <dbReference type="SAM" id="MobiDB-lite"/>
    </source>
</evidence>
<dbReference type="InterPro" id="IPR024425">
    <property type="entry name" value="LiaF-like_C"/>
</dbReference>
<feature type="region of interest" description="Disordered" evidence="1">
    <location>
        <begin position="95"/>
        <end position="124"/>
    </location>
</feature>